<organism evidence="2 3">
    <name type="scientific">Nocardioides flavescens</name>
    <dbReference type="NCBI Taxonomy" id="2691959"/>
    <lineage>
        <taxon>Bacteria</taxon>
        <taxon>Bacillati</taxon>
        <taxon>Actinomycetota</taxon>
        <taxon>Actinomycetes</taxon>
        <taxon>Propionibacteriales</taxon>
        <taxon>Nocardioidaceae</taxon>
        <taxon>Nocardioides</taxon>
    </lineage>
</organism>
<dbReference type="Gene3D" id="1.20.120.450">
    <property type="entry name" value="dinb family like domain"/>
    <property type="match status" value="1"/>
</dbReference>
<dbReference type="InterPro" id="IPR007061">
    <property type="entry name" value="MST-like"/>
</dbReference>
<evidence type="ECO:0000256" key="1">
    <source>
        <dbReference type="SAM" id="MobiDB-lite"/>
    </source>
</evidence>
<accession>A0A6L7EXQ7</accession>
<dbReference type="SUPFAM" id="SSF109854">
    <property type="entry name" value="DinB/YfiT-like putative metalloenzymes"/>
    <property type="match status" value="1"/>
</dbReference>
<feature type="compositionally biased region" description="Basic and acidic residues" evidence="1">
    <location>
        <begin position="1"/>
        <end position="19"/>
    </location>
</feature>
<proteinExistence type="predicted"/>
<reference evidence="2 3" key="1">
    <citation type="submission" date="2019-12" db="EMBL/GenBank/DDBJ databases">
        <authorList>
            <person name="Kun Z."/>
        </authorList>
    </citation>
    <scope>NUCLEOTIDE SEQUENCE [LARGE SCALE GENOMIC DNA]</scope>
    <source>
        <strain evidence="2 3">YIM 123512</strain>
    </source>
</reference>
<evidence type="ECO:0000313" key="2">
    <source>
        <dbReference type="EMBL" id="MXG88182.1"/>
    </source>
</evidence>
<keyword evidence="3" id="KW-1185">Reference proteome</keyword>
<feature type="region of interest" description="Disordered" evidence="1">
    <location>
        <begin position="1"/>
        <end position="21"/>
    </location>
</feature>
<dbReference type="InterPro" id="IPR034660">
    <property type="entry name" value="DinB/YfiT-like"/>
</dbReference>
<dbReference type="RefSeq" id="WP_160874357.1">
    <property type="nucleotide sequence ID" value="NZ_WUEK01000001.1"/>
</dbReference>
<gene>
    <name evidence="2" type="ORF">GRQ65_01295</name>
</gene>
<sequence length="183" mass="20328">MSQPRRVEPDHPPDHRPQVDPEDALLADDRVQLLAFVDAQRAEVLALLDGLDEAQVRARLVPSATTLLGLVKHCTFVERVWFPVSLEGRSRTEVGVPEDAEASWALHDADTIDSVRTAYLAACEESRALVASYDLDAVVAHNRRSPLSLRWVLLHLVRELARHAGHGDVLREQLLAQTAPSEE</sequence>
<dbReference type="EMBL" id="WUEK01000001">
    <property type="protein sequence ID" value="MXG88182.1"/>
    <property type="molecule type" value="Genomic_DNA"/>
</dbReference>
<dbReference type="Proteomes" id="UP000473325">
    <property type="component" value="Unassembled WGS sequence"/>
</dbReference>
<name>A0A6L7EXQ7_9ACTN</name>
<comment type="caution">
    <text evidence="2">The sequence shown here is derived from an EMBL/GenBank/DDBJ whole genome shotgun (WGS) entry which is preliminary data.</text>
</comment>
<dbReference type="AlphaFoldDB" id="A0A6L7EXQ7"/>
<evidence type="ECO:0000313" key="3">
    <source>
        <dbReference type="Proteomes" id="UP000473325"/>
    </source>
</evidence>
<dbReference type="Pfam" id="PF04978">
    <property type="entry name" value="MST"/>
    <property type="match status" value="1"/>
</dbReference>
<protein>
    <submittedName>
        <fullName evidence="2">DUF664 domain-containing protein</fullName>
    </submittedName>
</protein>